<keyword evidence="3" id="KW-1185">Reference proteome</keyword>
<feature type="compositionally biased region" description="Polar residues" evidence="1">
    <location>
        <begin position="392"/>
        <end position="404"/>
    </location>
</feature>
<feature type="compositionally biased region" description="Polar residues" evidence="1">
    <location>
        <begin position="162"/>
        <end position="194"/>
    </location>
</feature>
<feature type="compositionally biased region" description="Basic and acidic residues" evidence="1">
    <location>
        <begin position="379"/>
        <end position="389"/>
    </location>
</feature>
<feature type="region of interest" description="Disordered" evidence="1">
    <location>
        <begin position="1"/>
        <end position="71"/>
    </location>
</feature>
<reference evidence="2 3" key="1">
    <citation type="submission" date="2024-04" db="EMBL/GenBank/DDBJ databases">
        <authorList>
            <person name="Waldvogel A.-M."/>
            <person name="Schoenle A."/>
        </authorList>
    </citation>
    <scope>NUCLEOTIDE SEQUENCE [LARGE SCALE GENOMIC DNA]</scope>
</reference>
<evidence type="ECO:0000256" key="1">
    <source>
        <dbReference type="SAM" id="MobiDB-lite"/>
    </source>
</evidence>
<dbReference type="Proteomes" id="UP001497482">
    <property type="component" value="Chromosome 2"/>
</dbReference>
<evidence type="ECO:0000313" key="3">
    <source>
        <dbReference type="Proteomes" id="UP001497482"/>
    </source>
</evidence>
<evidence type="ECO:0000313" key="2">
    <source>
        <dbReference type="EMBL" id="CAL1591623.1"/>
    </source>
</evidence>
<accession>A0AAV2KSL9</accession>
<dbReference type="AlphaFoldDB" id="A0AAV2KSL9"/>
<feature type="compositionally biased region" description="Basic and acidic residues" evidence="1">
    <location>
        <begin position="198"/>
        <end position="211"/>
    </location>
</feature>
<dbReference type="EMBL" id="OZ035824">
    <property type="protein sequence ID" value="CAL1591623.1"/>
    <property type="molecule type" value="Genomic_DNA"/>
</dbReference>
<name>A0AAV2KSL9_KNICA</name>
<organism evidence="2 3">
    <name type="scientific">Knipowitschia caucasica</name>
    <name type="common">Caucasian dwarf goby</name>
    <name type="synonym">Pomatoschistus caucasicus</name>
    <dbReference type="NCBI Taxonomy" id="637954"/>
    <lineage>
        <taxon>Eukaryota</taxon>
        <taxon>Metazoa</taxon>
        <taxon>Chordata</taxon>
        <taxon>Craniata</taxon>
        <taxon>Vertebrata</taxon>
        <taxon>Euteleostomi</taxon>
        <taxon>Actinopterygii</taxon>
        <taxon>Neopterygii</taxon>
        <taxon>Teleostei</taxon>
        <taxon>Neoteleostei</taxon>
        <taxon>Acanthomorphata</taxon>
        <taxon>Gobiaria</taxon>
        <taxon>Gobiiformes</taxon>
        <taxon>Gobioidei</taxon>
        <taxon>Gobiidae</taxon>
        <taxon>Gobiinae</taxon>
        <taxon>Knipowitschia</taxon>
    </lineage>
</organism>
<protein>
    <submittedName>
        <fullName evidence="2">Uncharacterized protein</fullName>
    </submittedName>
</protein>
<feature type="compositionally biased region" description="Low complexity" evidence="1">
    <location>
        <begin position="473"/>
        <end position="483"/>
    </location>
</feature>
<gene>
    <name evidence="2" type="ORF">KC01_LOCUS20982</name>
</gene>
<sequence>MPQQSTELPPVRVRSTLPSAQTLRAQEAPGSTKATASRDAARKRSDSDLTTATSTPALPRSVGARPVKPHPVTLTTLTTTSLKPALTTTSLKPALTTTSLKPALTTTSLKPALTTTSLKPALTTTSLKPALTTTSVKPALTTTSLKPALTTTSLKPALTTAVLSPPSSVISSKLTQSKTSRRPVTSETLQTSVSEGPDQTKKHSPGPDRTKARTVGRSKFTWVRPVTPKGAAAEPDPDSGPIRRSRVSALSKSRYQWVSRVQKPESVETSPKAPRPGTALKTSPKGPKGSSRFRWAAPQRSVVIAGSSPITMETPFKLRNRTKIIHKTSSSEVRTPSGPKPRTGPRTLVSRHRLRRVSPGSGPKHKELVSVSRHKLRRVRPESRDKGPEGRTSPQSTPRSSLTRSRAKELVSVSRHKLRRIRPESRDQGPESRTSPQSTSRSRTKELVSVSRHKLRRISPGLCRSQSWRSPHTRSPQTRTQTRSRSRTVSDDGGGAILSSPAAVGRAQTHLRSADEAYPSSALLRYNNTTT</sequence>
<proteinExistence type="predicted"/>
<feature type="region of interest" description="Disordered" evidence="1">
    <location>
        <begin position="162"/>
        <end position="295"/>
    </location>
</feature>
<feature type="compositionally biased region" description="Low complexity" evidence="1">
    <location>
        <begin position="432"/>
        <end position="441"/>
    </location>
</feature>
<feature type="region of interest" description="Disordered" evidence="1">
    <location>
        <begin position="314"/>
        <end position="500"/>
    </location>
</feature>
<feature type="compositionally biased region" description="Basic and acidic residues" evidence="1">
    <location>
        <begin position="421"/>
        <end position="430"/>
    </location>
</feature>